<dbReference type="AlphaFoldDB" id="A0A6C0UMQ8"/>
<organism evidence="2 3">
    <name type="scientific">Halogeometricum borinquense</name>
    <dbReference type="NCBI Taxonomy" id="60847"/>
    <lineage>
        <taxon>Archaea</taxon>
        <taxon>Methanobacteriati</taxon>
        <taxon>Methanobacteriota</taxon>
        <taxon>Stenosarchaea group</taxon>
        <taxon>Halobacteria</taxon>
        <taxon>Halobacteriales</taxon>
        <taxon>Haloferacaceae</taxon>
        <taxon>Halogeometricum</taxon>
    </lineage>
</organism>
<protein>
    <submittedName>
        <fullName evidence="2">CPBP family intramembrane metalloprotease</fullName>
    </submittedName>
</protein>
<evidence type="ECO:0000313" key="3">
    <source>
        <dbReference type="Proteomes" id="UP000465846"/>
    </source>
</evidence>
<dbReference type="Pfam" id="PF02517">
    <property type="entry name" value="Rce1-like"/>
    <property type="match status" value="1"/>
</dbReference>
<reference evidence="2 3" key="1">
    <citation type="submission" date="2020-02" db="EMBL/GenBank/DDBJ databases">
        <title>Whole genome sequence of Halogeometricum borinquense strain wsp4.</title>
        <authorList>
            <person name="Verma D.K."/>
            <person name="Gopal K."/>
            <person name="Prasad E.S."/>
        </authorList>
    </citation>
    <scope>NUCLEOTIDE SEQUENCE [LARGE SCALE GENOMIC DNA]</scope>
    <source>
        <strain evidence="3">wsp4</strain>
    </source>
</reference>
<dbReference type="Proteomes" id="UP000465846">
    <property type="component" value="Chromosome"/>
</dbReference>
<dbReference type="EMBL" id="CP048739">
    <property type="protein sequence ID" value="QIB75863.1"/>
    <property type="molecule type" value="Genomic_DNA"/>
</dbReference>
<name>A0A6C0UMQ8_9EURY</name>
<dbReference type="PANTHER" id="PTHR36435">
    <property type="entry name" value="SLR1288 PROTEIN"/>
    <property type="match status" value="1"/>
</dbReference>
<dbReference type="GO" id="GO:0008237">
    <property type="term" value="F:metallopeptidase activity"/>
    <property type="evidence" value="ECO:0007669"/>
    <property type="project" value="UniProtKB-KW"/>
</dbReference>
<dbReference type="GO" id="GO:0004175">
    <property type="term" value="F:endopeptidase activity"/>
    <property type="evidence" value="ECO:0007669"/>
    <property type="project" value="UniProtKB-ARBA"/>
</dbReference>
<sequence length="247" mass="25751">MASDVSSQTSDLPAPVRAFGSVALVVVLVLLCASIFVSFGAAIFQTVGIDRGSALYIALRSGSQFVGFGVAAVGYLTVTDQWELVYRRVPSLRDLKWITAGFGVLLVLYLAINVGLTALGIDSGDSAVAATAEGQPVLLLYYIPVTLLLVAPTEELVFRGVVQGLFRREYGVPFAIAGSSLTFASIHATSFTGEGAVVSLIVVLILGGVLGIVYEKSESLVVPVVAHGLYNTVQFAATYAMAVGLVG</sequence>
<proteinExistence type="predicted"/>
<dbReference type="GeneID" id="44081178"/>
<keyword evidence="2" id="KW-0378">Hydrolase</keyword>
<keyword evidence="2" id="KW-0482">Metalloprotease</keyword>
<keyword evidence="2" id="KW-0645">Protease</keyword>
<dbReference type="PANTHER" id="PTHR36435:SF1">
    <property type="entry name" value="CAAX AMINO TERMINAL PROTEASE FAMILY PROTEIN"/>
    <property type="match status" value="1"/>
</dbReference>
<dbReference type="GO" id="GO:0080120">
    <property type="term" value="P:CAAX-box protein maturation"/>
    <property type="evidence" value="ECO:0007669"/>
    <property type="project" value="UniProtKB-ARBA"/>
</dbReference>
<feature type="domain" description="CAAX prenyl protease 2/Lysostaphin resistance protein A-like" evidence="1">
    <location>
        <begin position="138"/>
        <end position="233"/>
    </location>
</feature>
<dbReference type="InterPro" id="IPR052710">
    <property type="entry name" value="CAAX_protease"/>
</dbReference>
<evidence type="ECO:0000313" key="2">
    <source>
        <dbReference type="EMBL" id="QIB75863.1"/>
    </source>
</evidence>
<gene>
    <name evidence="2" type="ORF">G3I44_17215</name>
</gene>
<evidence type="ECO:0000259" key="1">
    <source>
        <dbReference type="Pfam" id="PF02517"/>
    </source>
</evidence>
<dbReference type="InterPro" id="IPR003675">
    <property type="entry name" value="Rce1/LyrA-like_dom"/>
</dbReference>
<dbReference type="GO" id="GO:0006508">
    <property type="term" value="P:proteolysis"/>
    <property type="evidence" value="ECO:0007669"/>
    <property type="project" value="UniProtKB-KW"/>
</dbReference>
<dbReference type="RefSeq" id="WP_163487593.1">
    <property type="nucleotide sequence ID" value="NZ_CP048739.1"/>
</dbReference>
<accession>A0A6C0UMQ8</accession>